<name>A0A3G5A065_9VIRU</name>
<accession>A0A3G5A065</accession>
<dbReference type="SUPFAM" id="SSF46565">
    <property type="entry name" value="Chaperone J-domain"/>
    <property type="match status" value="1"/>
</dbReference>
<protein>
    <submittedName>
        <fullName evidence="3">Molecular chaperone DnaJ</fullName>
    </submittedName>
</protein>
<evidence type="ECO:0000256" key="1">
    <source>
        <dbReference type="ARBA" id="ARBA00023186"/>
    </source>
</evidence>
<dbReference type="PROSITE" id="PS00636">
    <property type="entry name" value="DNAJ_1"/>
    <property type="match status" value="1"/>
</dbReference>
<gene>
    <name evidence="3" type="ORF">Edafosvirus63_2</name>
</gene>
<evidence type="ECO:0000313" key="3">
    <source>
        <dbReference type="EMBL" id="AYV78969.1"/>
    </source>
</evidence>
<sequence>MSSNNLHYETLNLPKNASVEDIRKSYRDLAKIWHPDKNADINAPEQFKKISEAYQILSDPTKRMQYDNGMMNNFNQPMNFTFINPFNLFNNFNAIPSNQFVFNMQPAQFVFNMQPAQFMFVNQQMNNGNSNSYSKNVKITIQNGQAYQEITEITNGNKKTTIIHPDGTVQTILPNDDIKKLNT</sequence>
<dbReference type="GO" id="GO:0042026">
    <property type="term" value="P:protein refolding"/>
    <property type="evidence" value="ECO:0007669"/>
    <property type="project" value="TreeGrafter"/>
</dbReference>
<dbReference type="PANTHER" id="PTHR43096">
    <property type="entry name" value="DNAJ HOMOLOG 1, MITOCHONDRIAL-RELATED"/>
    <property type="match status" value="1"/>
</dbReference>
<reference evidence="3" key="1">
    <citation type="submission" date="2018-10" db="EMBL/GenBank/DDBJ databases">
        <title>Hidden diversity of soil giant viruses.</title>
        <authorList>
            <person name="Schulz F."/>
            <person name="Alteio L."/>
            <person name="Goudeau D."/>
            <person name="Ryan E.M."/>
            <person name="Malmstrom R.R."/>
            <person name="Blanchard J."/>
            <person name="Woyke T."/>
        </authorList>
    </citation>
    <scope>NUCLEOTIDE SEQUENCE</scope>
    <source>
        <strain evidence="3">EDV1</strain>
    </source>
</reference>
<dbReference type="Gene3D" id="1.10.287.110">
    <property type="entry name" value="DnaJ domain"/>
    <property type="match status" value="1"/>
</dbReference>
<dbReference type="PANTHER" id="PTHR43096:SF52">
    <property type="entry name" value="DNAJ HOMOLOG 1, MITOCHONDRIAL-RELATED"/>
    <property type="match status" value="1"/>
</dbReference>
<dbReference type="GO" id="GO:0051082">
    <property type="term" value="F:unfolded protein binding"/>
    <property type="evidence" value="ECO:0007669"/>
    <property type="project" value="TreeGrafter"/>
</dbReference>
<proteinExistence type="predicted"/>
<dbReference type="PROSITE" id="PS50076">
    <property type="entry name" value="DNAJ_2"/>
    <property type="match status" value="1"/>
</dbReference>
<organism evidence="3">
    <name type="scientific">Edafosvirus sp</name>
    <dbReference type="NCBI Taxonomy" id="2487765"/>
    <lineage>
        <taxon>Viruses</taxon>
        <taxon>Varidnaviria</taxon>
        <taxon>Bamfordvirae</taxon>
        <taxon>Nucleocytoviricota</taxon>
        <taxon>Megaviricetes</taxon>
        <taxon>Imitervirales</taxon>
        <taxon>Mimiviridae</taxon>
        <taxon>Klosneuvirinae</taxon>
    </lineage>
</organism>
<dbReference type="InterPro" id="IPR001623">
    <property type="entry name" value="DnaJ_domain"/>
</dbReference>
<dbReference type="PRINTS" id="PR00625">
    <property type="entry name" value="JDOMAIN"/>
</dbReference>
<dbReference type="CDD" id="cd06257">
    <property type="entry name" value="DnaJ"/>
    <property type="match status" value="1"/>
</dbReference>
<keyword evidence="1" id="KW-0143">Chaperone</keyword>
<dbReference type="InterPro" id="IPR018253">
    <property type="entry name" value="DnaJ_domain_CS"/>
</dbReference>
<dbReference type="Pfam" id="PF00226">
    <property type="entry name" value="DnaJ"/>
    <property type="match status" value="1"/>
</dbReference>
<feature type="domain" description="J" evidence="2">
    <location>
        <begin position="6"/>
        <end position="70"/>
    </location>
</feature>
<dbReference type="SMART" id="SM00271">
    <property type="entry name" value="DnaJ"/>
    <property type="match status" value="1"/>
</dbReference>
<dbReference type="InterPro" id="IPR036869">
    <property type="entry name" value="J_dom_sf"/>
</dbReference>
<dbReference type="EMBL" id="MK072128">
    <property type="protein sequence ID" value="AYV78969.1"/>
    <property type="molecule type" value="Genomic_DNA"/>
</dbReference>
<evidence type="ECO:0000259" key="2">
    <source>
        <dbReference type="PROSITE" id="PS50076"/>
    </source>
</evidence>